<dbReference type="GO" id="GO:0005737">
    <property type="term" value="C:cytoplasm"/>
    <property type="evidence" value="ECO:0007669"/>
    <property type="project" value="TreeGrafter"/>
</dbReference>
<dbReference type="SUPFAM" id="SSF56112">
    <property type="entry name" value="Protein kinase-like (PK-like)"/>
    <property type="match status" value="1"/>
</dbReference>
<dbReference type="PANTHER" id="PTHR24346">
    <property type="entry name" value="MAP/MICROTUBULE AFFINITY-REGULATING KINASE"/>
    <property type="match status" value="1"/>
</dbReference>
<dbReference type="GO" id="GO:0004674">
    <property type="term" value="F:protein serine/threonine kinase activity"/>
    <property type="evidence" value="ECO:0007669"/>
    <property type="project" value="TreeGrafter"/>
</dbReference>
<feature type="domain" description="Protein kinase" evidence="4">
    <location>
        <begin position="12"/>
        <end position="272"/>
    </location>
</feature>
<evidence type="ECO:0000256" key="2">
    <source>
        <dbReference type="ARBA" id="ARBA00022840"/>
    </source>
</evidence>
<dbReference type="Gene3D" id="1.10.510.10">
    <property type="entry name" value="Transferase(Phosphotransferase) domain 1"/>
    <property type="match status" value="1"/>
</dbReference>
<dbReference type="AlphaFoldDB" id="G0V1E6"/>
<keyword evidence="3" id="KW-0812">Transmembrane</keyword>
<reference evidence="5" key="1">
    <citation type="journal article" date="2012" name="Proc. Natl. Acad. Sci. U.S.A.">
        <title>Antigenic diversity is generated by distinct evolutionary mechanisms in African trypanosome species.</title>
        <authorList>
            <person name="Jackson A.P."/>
            <person name="Berry A."/>
            <person name="Aslett M."/>
            <person name="Allison H.C."/>
            <person name="Burton P."/>
            <person name="Vavrova-Anderson J."/>
            <person name="Brown R."/>
            <person name="Browne H."/>
            <person name="Corton N."/>
            <person name="Hauser H."/>
            <person name="Gamble J."/>
            <person name="Gilderthorp R."/>
            <person name="Marcello L."/>
            <person name="McQuillan J."/>
            <person name="Otto T.D."/>
            <person name="Quail M.A."/>
            <person name="Sanders M.J."/>
            <person name="van Tonder A."/>
            <person name="Ginger M.L."/>
            <person name="Field M.C."/>
            <person name="Barry J.D."/>
            <person name="Hertz-Fowler C."/>
            <person name="Berriman M."/>
        </authorList>
    </citation>
    <scope>NUCLEOTIDE SEQUENCE</scope>
    <source>
        <strain evidence="5">IL3000</strain>
    </source>
</reference>
<dbReference type="InterPro" id="IPR011009">
    <property type="entry name" value="Kinase-like_dom_sf"/>
</dbReference>
<dbReference type="InterPro" id="IPR008271">
    <property type="entry name" value="Ser/Thr_kinase_AS"/>
</dbReference>
<evidence type="ECO:0000256" key="3">
    <source>
        <dbReference type="SAM" id="Phobius"/>
    </source>
</evidence>
<dbReference type="Pfam" id="PF00069">
    <property type="entry name" value="Pkinase"/>
    <property type="match status" value="1"/>
</dbReference>
<dbReference type="GO" id="GO:0035556">
    <property type="term" value="P:intracellular signal transduction"/>
    <property type="evidence" value="ECO:0007669"/>
    <property type="project" value="TreeGrafter"/>
</dbReference>
<accession>G0V1E6</accession>
<keyword evidence="3" id="KW-0472">Membrane</keyword>
<dbReference type="PANTHER" id="PTHR24346:SF30">
    <property type="entry name" value="MATERNAL EMBRYONIC LEUCINE ZIPPER KINASE"/>
    <property type="match status" value="1"/>
</dbReference>
<dbReference type="InterPro" id="IPR000719">
    <property type="entry name" value="Prot_kinase_dom"/>
</dbReference>
<proteinExistence type="predicted"/>
<organism evidence="5">
    <name type="scientific">Trypanosoma congolense (strain IL3000)</name>
    <dbReference type="NCBI Taxonomy" id="1068625"/>
    <lineage>
        <taxon>Eukaryota</taxon>
        <taxon>Discoba</taxon>
        <taxon>Euglenozoa</taxon>
        <taxon>Kinetoplastea</taxon>
        <taxon>Metakinetoplastina</taxon>
        <taxon>Trypanosomatida</taxon>
        <taxon>Trypanosomatidae</taxon>
        <taxon>Trypanosoma</taxon>
        <taxon>Nannomonas</taxon>
    </lineage>
</organism>
<evidence type="ECO:0000256" key="1">
    <source>
        <dbReference type="ARBA" id="ARBA00022741"/>
    </source>
</evidence>
<keyword evidence="3" id="KW-1133">Transmembrane helix</keyword>
<name>G0V1E6_TRYCI</name>
<keyword evidence="2" id="KW-0067">ATP-binding</keyword>
<dbReference type="PROSITE" id="PS00108">
    <property type="entry name" value="PROTEIN_KINASE_ST"/>
    <property type="match status" value="1"/>
</dbReference>
<dbReference type="GO" id="GO:0005524">
    <property type="term" value="F:ATP binding"/>
    <property type="evidence" value="ECO:0007669"/>
    <property type="project" value="UniProtKB-KW"/>
</dbReference>
<protein>
    <submittedName>
        <fullName evidence="5">Uncharacterized protein TCIL3000_11_9250</fullName>
    </submittedName>
</protein>
<dbReference type="EMBL" id="HE575324">
    <property type="protein sequence ID" value="CCC95467.1"/>
    <property type="molecule type" value="Genomic_DNA"/>
</dbReference>
<gene>
    <name evidence="5" type="ORF">TCIL3000_11_9250</name>
</gene>
<dbReference type="FunFam" id="1.10.510.10:FF:000571">
    <property type="entry name" value="Maternal embryonic leucine zipper kinase"/>
    <property type="match status" value="1"/>
</dbReference>
<keyword evidence="1" id="KW-0547">Nucleotide-binding</keyword>
<dbReference type="PROSITE" id="PS50011">
    <property type="entry name" value="PROTEIN_KINASE_DOM"/>
    <property type="match status" value="1"/>
</dbReference>
<feature type="transmembrane region" description="Helical" evidence="3">
    <location>
        <begin position="437"/>
        <end position="458"/>
    </location>
</feature>
<evidence type="ECO:0000313" key="5">
    <source>
        <dbReference type="EMBL" id="CCC95467.1"/>
    </source>
</evidence>
<dbReference type="SMART" id="SM00220">
    <property type="entry name" value="S_TKc"/>
    <property type="match status" value="1"/>
</dbReference>
<sequence>MSTGKIIGDHRYLIEGLIAKGTFSNVYRCVDLATGKAYAVKVISKSTIESQNMGGAIVREVSAMEVAPPSPYLIRLVDKLVSSRNYYLVMNMVEGCTLLDVIEKRYWPKPPLRWIRSIFRQLLNGLHVLHGANVIHRDIKPENLLLNKSYTRLVISDFGFACYAPPGCMLRQSCGTMKYCAPELLGPKPLYDGRKVDVWAAGVTLYVMLFGDHPFNARKEGPPESLVEAISSGAYTLPRRLSPELEHLLSVMLQPDPARRWSTKKLLKHAWVLGGIVGGSASRLVWERPLHPDDSASDVGGITRVAWDYIVRSPFARALRADDTDPSARQFRSCPSLRREMRSHLGGYDSSDDEEKWDGEVDKADCFQGCTKFSSLNVSLSCMEGRQQPIDSVGYSDSTNFATSGSFSSSLSADPLFVDPDETPNTPKGDFLLTVKVIINFALFCMALVLVASFRFLFGLSIKESPLPSFVINTVEYLLVPPHERPAQLFEVRRLRHRFPCATLRQMVASAERAIHRSGWCRRFVPAHDAGPGSERQQQGEPELLHLAPRRRLGVKDT</sequence>
<evidence type="ECO:0000259" key="4">
    <source>
        <dbReference type="PROSITE" id="PS50011"/>
    </source>
</evidence>
<dbReference type="VEuPathDB" id="TriTrypDB:TcIL3000.11.9250"/>